<evidence type="ECO:0000259" key="4">
    <source>
        <dbReference type="Pfam" id="PF00775"/>
    </source>
</evidence>
<dbReference type="InterPro" id="IPR000627">
    <property type="entry name" value="Intradiol_dOase_C"/>
</dbReference>
<comment type="caution">
    <text evidence="5">The sequence shown here is derived from an EMBL/GenBank/DDBJ whole genome shotgun (WGS) entry which is preliminary data.</text>
</comment>
<dbReference type="PANTHER" id="PTHR33711:SF7">
    <property type="entry name" value="INTRADIOL RING-CLEAVAGE DIOXYGENASES DOMAIN-CONTAINING PROTEIN-RELATED"/>
    <property type="match status" value="1"/>
</dbReference>
<keyword evidence="3 5" id="KW-0560">Oxidoreductase</keyword>
<dbReference type="RefSeq" id="WP_354089553.1">
    <property type="nucleotide sequence ID" value="NZ_JBEPTF010000003.1"/>
</dbReference>
<dbReference type="InterPro" id="IPR015889">
    <property type="entry name" value="Intradiol_dOase_core"/>
</dbReference>
<keyword evidence="2" id="KW-0223">Dioxygenase</keyword>
<dbReference type="InterPro" id="IPR050770">
    <property type="entry name" value="Intradiol_RC_Dioxygenase"/>
</dbReference>
<gene>
    <name evidence="5" type="ORF">ABIE19_002540</name>
</gene>
<dbReference type="Pfam" id="PF00775">
    <property type="entry name" value="Dioxygenase_C"/>
    <property type="match status" value="1"/>
</dbReference>
<evidence type="ECO:0000256" key="3">
    <source>
        <dbReference type="ARBA" id="ARBA00023002"/>
    </source>
</evidence>
<dbReference type="Proteomes" id="UP001549313">
    <property type="component" value="Unassembled WGS sequence"/>
</dbReference>
<feature type="domain" description="Intradiol ring-cleavage dioxygenases" evidence="4">
    <location>
        <begin position="68"/>
        <end position="179"/>
    </location>
</feature>
<accession>A0ABV2REA2</accession>
<dbReference type="EC" id="1.13.11.3" evidence="5"/>
<comment type="similarity">
    <text evidence="1">Belongs to the intradiol ring-cleavage dioxygenase family.</text>
</comment>
<evidence type="ECO:0000313" key="5">
    <source>
        <dbReference type="EMBL" id="MET4684603.1"/>
    </source>
</evidence>
<sequence>MAWGRRSFVVAGLAGAFVSSSACSRDRAVVVGPKEKARPNLYACEGCEATGERNPGDLSWSVVLAGPQEPGERMRLSGRVYESDGVTPKSGVVIYAHHTNAEGLYADGSSETEWSRRHGRLRGWARTNADGDYLFDTIKPAPYPDRTGPAHVHLFIQEPGRPPYYIDDVVFEGEFRVDDAYRARQELRGGSGIIRLGGNAASGWTAVRDIRLETHPA</sequence>
<dbReference type="Gene3D" id="2.60.130.10">
    <property type="entry name" value="Aromatic compound dioxygenase"/>
    <property type="match status" value="1"/>
</dbReference>
<evidence type="ECO:0000313" key="6">
    <source>
        <dbReference type="Proteomes" id="UP001549313"/>
    </source>
</evidence>
<reference evidence="5 6" key="1">
    <citation type="submission" date="2024-06" db="EMBL/GenBank/DDBJ databases">
        <title>Sorghum-associated microbial communities from plants grown in Nebraska, USA.</title>
        <authorList>
            <person name="Schachtman D."/>
        </authorList>
    </citation>
    <scope>NUCLEOTIDE SEQUENCE [LARGE SCALE GENOMIC DNA]</scope>
    <source>
        <strain evidence="5 6">2814</strain>
    </source>
</reference>
<proteinExistence type="inferred from homology"/>
<dbReference type="PANTHER" id="PTHR33711">
    <property type="entry name" value="DIOXYGENASE, PUTATIVE (AFU_ORTHOLOGUE AFUA_2G02910)-RELATED"/>
    <property type="match status" value="1"/>
</dbReference>
<evidence type="ECO:0000256" key="2">
    <source>
        <dbReference type="ARBA" id="ARBA00022964"/>
    </source>
</evidence>
<dbReference type="SUPFAM" id="SSF49482">
    <property type="entry name" value="Aromatic compound dioxygenase"/>
    <property type="match status" value="1"/>
</dbReference>
<organism evidence="5 6">
    <name type="scientific">Brevundimonas faecalis</name>
    <dbReference type="NCBI Taxonomy" id="947378"/>
    <lineage>
        <taxon>Bacteria</taxon>
        <taxon>Pseudomonadati</taxon>
        <taxon>Pseudomonadota</taxon>
        <taxon>Alphaproteobacteria</taxon>
        <taxon>Caulobacterales</taxon>
        <taxon>Caulobacteraceae</taxon>
        <taxon>Brevundimonas</taxon>
    </lineage>
</organism>
<keyword evidence="6" id="KW-1185">Reference proteome</keyword>
<dbReference type="EMBL" id="JBEPTF010000003">
    <property type="protein sequence ID" value="MET4684603.1"/>
    <property type="molecule type" value="Genomic_DNA"/>
</dbReference>
<name>A0ABV2REA2_9CAUL</name>
<dbReference type="GO" id="GO:0018578">
    <property type="term" value="F:protocatechuate 3,4-dioxygenase activity"/>
    <property type="evidence" value="ECO:0007669"/>
    <property type="project" value="UniProtKB-EC"/>
</dbReference>
<dbReference type="PROSITE" id="PS51257">
    <property type="entry name" value="PROKAR_LIPOPROTEIN"/>
    <property type="match status" value="1"/>
</dbReference>
<evidence type="ECO:0000256" key="1">
    <source>
        <dbReference type="ARBA" id="ARBA00007825"/>
    </source>
</evidence>
<protein>
    <submittedName>
        <fullName evidence="5">Protocatechuate 3,4-dioxygenase beta subunit</fullName>
        <ecNumber evidence="5">1.13.11.3</ecNumber>
    </submittedName>
</protein>